<dbReference type="EMBL" id="JFAQ01000313">
    <property type="protein sequence ID" value="KPL47355.1"/>
    <property type="molecule type" value="Genomic_DNA"/>
</dbReference>
<evidence type="ECO:0000259" key="1">
    <source>
        <dbReference type="Pfam" id="PF10881"/>
    </source>
</evidence>
<dbReference type="RefSeq" id="WP_134984950.1">
    <property type="nucleotide sequence ID" value="NZ_JFAQ01000313.1"/>
</dbReference>
<dbReference type="Proteomes" id="UP000054035">
    <property type="component" value="Unassembled WGS sequence"/>
</dbReference>
<name>A0A0P6VQQ1_9XANT</name>
<evidence type="ECO:0000313" key="3">
    <source>
        <dbReference type="Proteomes" id="UP000054035"/>
    </source>
</evidence>
<keyword evidence="2" id="KW-0067">ATP-binding</keyword>
<dbReference type="Pfam" id="PF10881">
    <property type="entry name" value="DUF2726"/>
    <property type="match status" value="1"/>
</dbReference>
<evidence type="ECO:0000313" key="2">
    <source>
        <dbReference type="EMBL" id="KPL47355.1"/>
    </source>
</evidence>
<gene>
    <name evidence="2" type="ORF">XAXN_20390</name>
</gene>
<organism evidence="2 3">
    <name type="scientific">Xanthomonas axonopodis</name>
    <dbReference type="NCBI Taxonomy" id="53413"/>
    <lineage>
        <taxon>Bacteria</taxon>
        <taxon>Pseudomonadati</taxon>
        <taxon>Pseudomonadota</taxon>
        <taxon>Gammaproteobacteria</taxon>
        <taxon>Lysobacterales</taxon>
        <taxon>Lysobacteraceae</taxon>
        <taxon>Xanthomonas</taxon>
    </lineage>
</organism>
<feature type="non-terminal residue" evidence="2">
    <location>
        <position position="1"/>
    </location>
</feature>
<keyword evidence="2" id="KW-0547">Nucleotide-binding</keyword>
<feature type="domain" description="DUF2726" evidence="1">
    <location>
        <begin position="40"/>
        <end position="157"/>
    </location>
</feature>
<dbReference type="OrthoDB" id="9757917at2"/>
<comment type="caution">
    <text evidence="2">The sequence shown here is derived from an EMBL/GenBank/DDBJ whole genome shotgun (WGS) entry which is preliminary data.</text>
</comment>
<accession>A0A0P6VQQ1</accession>
<sequence length="167" mass="18724">HDDQIVRAPVVSAFDLLYREYDQSLARLNARLRPEDSRYKSEQNAAQVLRQVLSTSGCHALMVHHQVKLNQVASPNTPGLTDRERAFMARASCDFVIYFRVGKIPVGVIEVDGGSHDRPDQAARDALKNGILAKSGILTLRLRTVESRIEERVAEFIAQWASPTQDE</sequence>
<dbReference type="Gene3D" id="3.40.960.10">
    <property type="entry name" value="VSR Endonuclease"/>
    <property type="match status" value="1"/>
</dbReference>
<proteinExistence type="predicted"/>
<protein>
    <submittedName>
        <fullName evidence="2">Helicase</fullName>
    </submittedName>
</protein>
<dbReference type="AlphaFoldDB" id="A0A0P6VQQ1"/>
<keyword evidence="2" id="KW-0378">Hydrolase</keyword>
<reference evidence="2 3" key="1">
    <citation type="submission" date="2014-02" db="EMBL/GenBank/DDBJ databases">
        <title>Genome sequence of Xanthomonas axonopodis DSM 3585 (T).</title>
        <authorList>
            <person name="Midha S."/>
            <person name="Patil P.B."/>
        </authorList>
    </citation>
    <scope>NUCLEOTIDE SEQUENCE [LARGE SCALE GENOMIC DNA]</scope>
    <source>
        <strain evidence="2 3">DSM 3585</strain>
    </source>
</reference>
<dbReference type="PATRIC" id="fig|53413.25.peg.2957"/>
<dbReference type="GO" id="GO:0004386">
    <property type="term" value="F:helicase activity"/>
    <property type="evidence" value="ECO:0007669"/>
    <property type="project" value="UniProtKB-KW"/>
</dbReference>
<dbReference type="InterPro" id="IPR024402">
    <property type="entry name" value="DUF2726"/>
</dbReference>
<keyword evidence="2" id="KW-0347">Helicase</keyword>